<accession>A0A9W6QTD7</accession>
<protein>
    <submittedName>
        <fullName evidence="3">Uncharacterized protein</fullName>
    </submittedName>
</protein>
<keyword evidence="2" id="KW-0472">Membrane</keyword>
<dbReference type="EMBL" id="BSSD01000008">
    <property type="protein sequence ID" value="GLW94304.1"/>
    <property type="molecule type" value="Genomic_DNA"/>
</dbReference>
<reference evidence="3" key="1">
    <citation type="submission" date="2023-02" db="EMBL/GenBank/DDBJ databases">
        <title>Actinokineospora globicatena NBRC 15670.</title>
        <authorList>
            <person name="Ichikawa N."/>
            <person name="Sato H."/>
            <person name="Tonouchi N."/>
        </authorList>
    </citation>
    <scope>NUCLEOTIDE SEQUENCE</scope>
    <source>
        <strain evidence="3">NBRC 15670</strain>
    </source>
</reference>
<dbReference type="Proteomes" id="UP001165042">
    <property type="component" value="Unassembled WGS sequence"/>
</dbReference>
<feature type="compositionally biased region" description="Low complexity" evidence="1">
    <location>
        <begin position="113"/>
        <end position="128"/>
    </location>
</feature>
<gene>
    <name evidence="3" type="ORF">Aglo03_51200</name>
</gene>
<keyword evidence="2" id="KW-1133">Transmembrane helix</keyword>
<dbReference type="AlphaFoldDB" id="A0A9W6QTD7"/>
<organism evidence="3 4">
    <name type="scientific">Actinokineospora globicatena</name>
    <dbReference type="NCBI Taxonomy" id="103729"/>
    <lineage>
        <taxon>Bacteria</taxon>
        <taxon>Bacillati</taxon>
        <taxon>Actinomycetota</taxon>
        <taxon>Actinomycetes</taxon>
        <taxon>Pseudonocardiales</taxon>
        <taxon>Pseudonocardiaceae</taxon>
        <taxon>Actinokineospora</taxon>
    </lineage>
</organism>
<keyword evidence="2" id="KW-0812">Transmembrane</keyword>
<feature type="region of interest" description="Disordered" evidence="1">
    <location>
        <begin position="1"/>
        <end position="34"/>
    </location>
</feature>
<proteinExistence type="predicted"/>
<evidence type="ECO:0000313" key="3">
    <source>
        <dbReference type="EMBL" id="GLW94304.1"/>
    </source>
</evidence>
<evidence type="ECO:0000256" key="1">
    <source>
        <dbReference type="SAM" id="MobiDB-lite"/>
    </source>
</evidence>
<feature type="transmembrane region" description="Helical" evidence="2">
    <location>
        <begin position="42"/>
        <end position="65"/>
    </location>
</feature>
<feature type="region of interest" description="Disordered" evidence="1">
    <location>
        <begin position="63"/>
        <end position="128"/>
    </location>
</feature>
<keyword evidence="4" id="KW-1185">Reference proteome</keyword>
<name>A0A9W6QTD7_9PSEU</name>
<feature type="compositionally biased region" description="Pro residues" evidence="1">
    <location>
        <begin position="1"/>
        <end position="17"/>
    </location>
</feature>
<sequence length="128" mass="12485">MSTTPPDPAPAAEPTPEPARTEAPPVAQSPAAPVVEAPPRTVSLLVAGLAGAVLLLVGGIAGYAIGNSDGHDRPAPGVSRHGGPGPHARPDFPHPPHPGGQGRRPNTPPAPTPSSATPTSAPAATPSS</sequence>
<comment type="caution">
    <text evidence="3">The sequence shown here is derived from an EMBL/GenBank/DDBJ whole genome shotgun (WGS) entry which is preliminary data.</text>
</comment>
<dbReference type="RefSeq" id="WP_285612416.1">
    <property type="nucleotide sequence ID" value="NZ_BSSD01000008.1"/>
</dbReference>
<evidence type="ECO:0000313" key="4">
    <source>
        <dbReference type="Proteomes" id="UP001165042"/>
    </source>
</evidence>
<evidence type="ECO:0000256" key="2">
    <source>
        <dbReference type="SAM" id="Phobius"/>
    </source>
</evidence>
<feature type="compositionally biased region" description="Low complexity" evidence="1">
    <location>
        <begin position="21"/>
        <end position="34"/>
    </location>
</feature>